<comment type="caution">
    <text evidence="3">The sequence shown here is derived from an EMBL/GenBank/DDBJ whole genome shotgun (WGS) entry which is preliminary data.</text>
</comment>
<evidence type="ECO:0000259" key="2">
    <source>
        <dbReference type="Pfam" id="PF02538"/>
    </source>
</evidence>
<evidence type="ECO:0000313" key="3">
    <source>
        <dbReference type="EMBL" id="MBK1643760.1"/>
    </source>
</evidence>
<dbReference type="GO" id="GO:0005829">
    <property type="term" value="C:cytosol"/>
    <property type="evidence" value="ECO:0007669"/>
    <property type="project" value="TreeGrafter"/>
</dbReference>
<dbReference type="GO" id="GO:0017168">
    <property type="term" value="F:5-oxoprolinase (ATP-hydrolyzing) activity"/>
    <property type="evidence" value="ECO:0007669"/>
    <property type="project" value="TreeGrafter"/>
</dbReference>
<feature type="region of interest" description="Disordered" evidence="1">
    <location>
        <begin position="498"/>
        <end position="538"/>
    </location>
</feature>
<reference evidence="3 4" key="1">
    <citation type="journal article" date="2020" name="Microorganisms">
        <title>Osmotic Adaptation and Compatible Solute Biosynthesis of Phototrophic Bacteria as Revealed from Genome Analyses.</title>
        <authorList>
            <person name="Imhoff J.F."/>
            <person name="Rahn T."/>
            <person name="Kunzel S."/>
            <person name="Keller A."/>
            <person name="Neulinger S.C."/>
        </authorList>
    </citation>
    <scope>NUCLEOTIDE SEQUENCE [LARGE SCALE GENOMIC DNA]</scope>
    <source>
        <strain evidence="3 4">DSM 21303</strain>
    </source>
</reference>
<dbReference type="GO" id="GO:0006749">
    <property type="term" value="P:glutathione metabolic process"/>
    <property type="evidence" value="ECO:0007669"/>
    <property type="project" value="TreeGrafter"/>
</dbReference>
<organism evidence="3 4">
    <name type="scientific">Thiocapsa imhoffii</name>
    <dbReference type="NCBI Taxonomy" id="382777"/>
    <lineage>
        <taxon>Bacteria</taxon>
        <taxon>Pseudomonadati</taxon>
        <taxon>Pseudomonadota</taxon>
        <taxon>Gammaproteobacteria</taxon>
        <taxon>Chromatiales</taxon>
        <taxon>Chromatiaceae</taxon>
        <taxon>Thiocapsa</taxon>
    </lineage>
</organism>
<dbReference type="RefSeq" id="WP_200386553.1">
    <property type="nucleotide sequence ID" value="NZ_NRSD01000002.1"/>
</dbReference>
<sequence>MNAIELGLFASRLEAVCEEMGEMLRRAAFSTNIRDRLDFSCAVFDQAGQLSAQAAHIPVHLGSMAYAMADIVGTIEWAEGDMVVLNDPYLGGTHLPDVTLIAPLFVAGRLVAFVANRAHHADIGAAAPGSMPVSRTLAEEGLIIQPCHLIRRGQLDAALLQRILDATRNPADAHGDFFAQISANRAGLNRLGELIDRLGITAYDEAIGALNDYGERLARAALAVIPPGVYRFADQMDDDGQGCEAVVVRVALAVTPASIEVDFTGTANQVPGNINCPLSVAAAAVYYALRCLMPAHTPACAGTFRMIQIRAPEGCLIHAQRPAAVAAGNVETSTRLVDVLLGALAQAIPDRIPAASHGSMNNLAVGLTAPGAAWDYYETIGGGMGAGAHGGGWSGVQTHMTNTLNTPIEVLETRYPLRVTRYALRQGSGGDGAHPGGEGLIREFLFLAPAQVTLLTERRRSRPWGLAGGSPGASGHNRLNGAELPAKISFEVAAGDRVTIATPGGGGWGPAPPPNVPTDQADRARHDEPHPGDPSSGE</sequence>
<dbReference type="Pfam" id="PF02538">
    <property type="entry name" value="Hydantoinase_B"/>
    <property type="match status" value="1"/>
</dbReference>
<dbReference type="InterPro" id="IPR045079">
    <property type="entry name" value="Oxoprolinase-like"/>
</dbReference>
<accession>A0A9X1B863</accession>
<evidence type="ECO:0000256" key="1">
    <source>
        <dbReference type="SAM" id="MobiDB-lite"/>
    </source>
</evidence>
<dbReference type="Proteomes" id="UP001138802">
    <property type="component" value="Unassembled WGS sequence"/>
</dbReference>
<protein>
    <submittedName>
        <fullName evidence="3">5-oxoprolinase</fullName>
    </submittedName>
</protein>
<dbReference type="PANTHER" id="PTHR11365:SF23">
    <property type="entry name" value="HYPOTHETICAL 5-OXOPROLINASE (EUROFUNG)-RELATED"/>
    <property type="match status" value="1"/>
</dbReference>
<dbReference type="PANTHER" id="PTHR11365">
    <property type="entry name" value="5-OXOPROLINASE RELATED"/>
    <property type="match status" value="1"/>
</dbReference>
<dbReference type="EMBL" id="NRSD01000002">
    <property type="protein sequence ID" value="MBK1643760.1"/>
    <property type="molecule type" value="Genomic_DNA"/>
</dbReference>
<feature type="compositionally biased region" description="Basic and acidic residues" evidence="1">
    <location>
        <begin position="520"/>
        <end position="531"/>
    </location>
</feature>
<proteinExistence type="predicted"/>
<feature type="domain" description="Hydantoinase B/oxoprolinase" evidence="2">
    <location>
        <begin position="3"/>
        <end position="510"/>
    </location>
</feature>
<name>A0A9X1B863_9GAMM</name>
<dbReference type="InterPro" id="IPR003692">
    <property type="entry name" value="Hydantoinase_B"/>
</dbReference>
<evidence type="ECO:0000313" key="4">
    <source>
        <dbReference type="Proteomes" id="UP001138802"/>
    </source>
</evidence>
<gene>
    <name evidence="3" type="ORF">CKO25_03610</name>
</gene>
<keyword evidence="4" id="KW-1185">Reference proteome</keyword>
<dbReference type="AlphaFoldDB" id="A0A9X1B863"/>